<dbReference type="PRINTS" id="PR00463">
    <property type="entry name" value="EP450I"/>
</dbReference>
<dbReference type="EMBL" id="JANBVO010000004">
    <property type="protein sequence ID" value="KAJ9154735.1"/>
    <property type="molecule type" value="Genomic_DNA"/>
</dbReference>
<dbReference type="Gene3D" id="1.10.630.10">
    <property type="entry name" value="Cytochrome P450"/>
    <property type="match status" value="1"/>
</dbReference>
<accession>A0AA38VY58</accession>
<dbReference type="InterPro" id="IPR050121">
    <property type="entry name" value="Cytochrome_P450_monoxygenase"/>
</dbReference>
<dbReference type="Proteomes" id="UP001174694">
    <property type="component" value="Unassembled WGS sequence"/>
</dbReference>
<reference evidence="5" key="1">
    <citation type="submission" date="2022-07" db="EMBL/GenBank/DDBJ databases">
        <title>Fungi with potential for degradation of polypropylene.</title>
        <authorList>
            <person name="Gostincar C."/>
        </authorList>
    </citation>
    <scope>NUCLEOTIDE SEQUENCE</scope>
    <source>
        <strain evidence="5">EXF-13308</strain>
    </source>
</reference>
<dbReference type="AlphaFoldDB" id="A0AA38VY58"/>
<dbReference type="PRINTS" id="PR00385">
    <property type="entry name" value="P450"/>
</dbReference>
<comment type="cofactor">
    <cofactor evidence="4">
        <name>heme</name>
        <dbReference type="ChEBI" id="CHEBI:30413"/>
    </cofactor>
</comment>
<keyword evidence="3 4" id="KW-0408">Iron</keyword>
<feature type="binding site" description="axial binding residue" evidence="4">
    <location>
        <position position="421"/>
    </location>
    <ligand>
        <name>heme</name>
        <dbReference type="ChEBI" id="CHEBI:30413"/>
    </ligand>
    <ligandPart>
        <name>Fe</name>
        <dbReference type="ChEBI" id="CHEBI:18248"/>
    </ligandPart>
</feature>
<evidence type="ECO:0000256" key="3">
    <source>
        <dbReference type="ARBA" id="ARBA00023004"/>
    </source>
</evidence>
<dbReference type="InterPro" id="IPR002401">
    <property type="entry name" value="Cyt_P450_E_grp-I"/>
</dbReference>
<dbReference type="Pfam" id="PF00067">
    <property type="entry name" value="p450"/>
    <property type="match status" value="1"/>
</dbReference>
<dbReference type="GO" id="GO:0020037">
    <property type="term" value="F:heme binding"/>
    <property type="evidence" value="ECO:0007669"/>
    <property type="project" value="InterPro"/>
</dbReference>
<evidence type="ECO:0000313" key="5">
    <source>
        <dbReference type="EMBL" id="KAJ9154735.1"/>
    </source>
</evidence>
<dbReference type="GO" id="GO:0004497">
    <property type="term" value="F:monooxygenase activity"/>
    <property type="evidence" value="ECO:0007669"/>
    <property type="project" value="InterPro"/>
</dbReference>
<keyword evidence="6" id="KW-1185">Reference proteome</keyword>
<evidence type="ECO:0000256" key="2">
    <source>
        <dbReference type="ARBA" id="ARBA00022723"/>
    </source>
</evidence>
<keyword evidence="1 4" id="KW-0349">Heme</keyword>
<comment type="caution">
    <text evidence="5">The sequence shown here is derived from an EMBL/GenBank/DDBJ whole genome shotgun (WGS) entry which is preliminary data.</text>
</comment>
<dbReference type="SUPFAM" id="SSF48264">
    <property type="entry name" value="Cytochrome P450"/>
    <property type="match status" value="1"/>
</dbReference>
<proteinExistence type="predicted"/>
<dbReference type="InterPro" id="IPR036396">
    <property type="entry name" value="Cyt_P450_sf"/>
</dbReference>
<sequence>MILLSPAVLGGCLLLGLAVYLLRCLTSPLRKVPGPAASLFTSLVLKWHEFHGRRTRYVHGLHQRYGPVVRIAPGEVSFSSGAAVKEIYCSGGSGYDKTEFYNLFQIYGRRTMFSTLNRDDHARRKRLLADRYANSNVLKQDSIHGIQERSENFVQRCRSSEGKSLDVYTSLHAFAFDCVSHHLFHPYGSNSLQSQHDEDIMLEVTGDSSLQNRLVKHHWPVLYNYMGKVLALFAAPRETPLADKFVQDASSQTDTMPFTLLSRLRDDKHDLEKLTIAAESLDHMAAGIDTTGDALCFLMWELSQPRSLHFQERLRAELRDNPEAQFDRLPFLDAVVNEGLRCFPAIPMSLPRYVPSGGRSIDGYFVPEHTVVSCQAYSVHRINESVFPDPDRFDPDRWLSREGDAERKRLFFAFANGGRGCVGKHLALAEMKILLRDVYSRYATLPDGSMRPEEMEMDDQLVSSRPLGQRCLLQFIPTNTSS</sequence>
<dbReference type="InterPro" id="IPR001128">
    <property type="entry name" value="Cyt_P450"/>
</dbReference>
<name>A0AA38VY58_9PEZI</name>
<dbReference type="GO" id="GO:0016705">
    <property type="term" value="F:oxidoreductase activity, acting on paired donors, with incorporation or reduction of molecular oxygen"/>
    <property type="evidence" value="ECO:0007669"/>
    <property type="project" value="InterPro"/>
</dbReference>
<evidence type="ECO:0000256" key="1">
    <source>
        <dbReference type="ARBA" id="ARBA00022617"/>
    </source>
</evidence>
<protein>
    <submittedName>
        <fullName evidence="5">Cytochrome P450</fullName>
    </submittedName>
</protein>
<evidence type="ECO:0000256" key="4">
    <source>
        <dbReference type="PIRSR" id="PIRSR602401-1"/>
    </source>
</evidence>
<dbReference type="PANTHER" id="PTHR24305">
    <property type="entry name" value="CYTOCHROME P450"/>
    <property type="match status" value="1"/>
</dbReference>
<gene>
    <name evidence="5" type="ORF">NKR23_g2452</name>
</gene>
<dbReference type="CDD" id="cd11059">
    <property type="entry name" value="CYP_fungal"/>
    <property type="match status" value="1"/>
</dbReference>
<keyword evidence="2 4" id="KW-0479">Metal-binding</keyword>
<evidence type="ECO:0000313" key="6">
    <source>
        <dbReference type="Proteomes" id="UP001174694"/>
    </source>
</evidence>
<dbReference type="GO" id="GO:0005506">
    <property type="term" value="F:iron ion binding"/>
    <property type="evidence" value="ECO:0007669"/>
    <property type="project" value="InterPro"/>
</dbReference>
<organism evidence="5 6">
    <name type="scientific">Pleurostoma richardsiae</name>
    <dbReference type="NCBI Taxonomy" id="41990"/>
    <lineage>
        <taxon>Eukaryota</taxon>
        <taxon>Fungi</taxon>
        <taxon>Dikarya</taxon>
        <taxon>Ascomycota</taxon>
        <taxon>Pezizomycotina</taxon>
        <taxon>Sordariomycetes</taxon>
        <taxon>Sordariomycetidae</taxon>
        <taxon>Calosphaeriales</taxon>
        <taxon>Pleurostomataceae</taxon>
        <taxon>Pleurostoma</taxon>
    </lineage>
</organism>
<dbReference type="PANTHER" id="PTHR24305:SF164">
    <property type="entry name" value="P450, PUTATIVE (EUROFUNG)-RELATED"/>
    <property type="match status" value="1"/>
</dbReference>